<keyword evidence="3" id="KW-1185">Reference proteome</keyword>
<protein>
    <recommendedName>
        <fullName evidence="1">Tn3 transposase DDE domain-containing protein</fullName>
    </recommendedName>
</protein>
<gene>
    <name evidence="2" type="ORF">V473_11280</name>
</gene>
<dbReference type="InterPro" id="IPR002513">
    <property type="entry name" value="Tn3_Tnp_DDE_dom"/>
</dbReference>
<evidence type="ECO:0000259" key="1">
    <source>
        <dbReference type="Pfam" id="PF01526"/>
    </source>
</evidence>
<feature type="domain" description="Tn3 transposase DDE" evidence="1">
    <location>
        <begin position="1"/>
        <end position="194"/>
    </location>
</feature>
<name>A0A0J7XHS7_9SPHN</name>
<dbReference type="PATRIC" id="fig|1420583.3.peg.4550"/>
<evidence type="ECO:0000313" key="2">
    <source>
        <dbReference type="EMBL" id="KMS51204.1"/>
    </source>
</evidence>
<evidence type="ECO:0000313" key="3">
    <source>
        <dbReference type="Proteomes" id="UP000052232"/>
    </source>
</evidence>
<dbReference type="GO" id="GO:0004803">
    <property type="term" value="F:transposase activity"/>
    <property type="evidence" value="ECO:0007669"/>
    <property type="project" value="InterPro"/>
</dbReference>
<accession>A0A0J7XHS7</accession>
<dbReference type="EMBL" id="JACT01000010">
    <property type="protein sequence ID" value="KMS51204.1"/>
    <property type="molecule type" value="Genomic_DNA"/>
</dbReference>
<proteinExistence type="predicted"/>
<dbReference type="Pfam" id="PF01526">
    <property type="entry name" value="DDE_Tnp_Tn3"/>
    <property type="match status" value="1"/>
</dbReference>
<sequence>MPRLRDIADRKLGSIAAPSTYKGIESLMGRTIKTAAIEADWDDIVRIVASIKEGAVAPSAILRKLAAYKRQNRLDFALAELGRIERTLFALDWLEQPDLRRACQAGLNKGEARHTLAAAIYTNRQGRFTDRSIENQEYRASGLNLLIAAISYWNTVYMDRAAQHLQSSGGTFDDALLAHLSPMGWVHISLTGDYLWQRANRLSPGEFRTLNDPMARFKLVA</sequence>
<dbReference type="AlphaFoldDB" id="A0A0J7XHS7"/>
<organism evidence="2 3">
    <name type="scientific">Sphingobium cupriresistens LL01</name>
    <dbReference type="NCBI Taxonomy" id="1420583"/>
    <lineage>
        <taxon>Bacteria</taxon>
        <taxon>Pseudomonadati</taxon>
        <taxon>Pseudomonadota</taxon>
        <taxon>Alphaproteobacteria</taxon>
        <taxon>Sphingomonadales</taxon>
        <taxon>Sphingomonadaceae</taxon>
        <taxon>Sphingobium</taxon>
    </lineage>
</organism>
<dbReference type="STRING" id="1420583.V473_11280"/>
<reference evidence="2 3" key="1">
    <citation type="journal article" date="2015" name="G3 (Bethesda)">
        <title>Insights into Ongoing Evolution of the Hexachlorocyclohexane Catabolic Pathway from Comparative Genomics of Ten Sphingomonadaceae Strains.</title>
        <authorList>
            <person name="Pearce S.L."/>
            <person name="Oakeshott J.G."/>
            <person name="Pandey G."/>
        </authorList>
    </citation>
    <scope>NUCLEOTIDE SEQUENCE [LARGE SCALE GENOMIC DNA]</scope>
    <source>
        <strain evidence="2 3">LL01</strain>
    </source>
</reference>
<dbReference type="GO" id="GO:0006313">
    <property type="term" value="P:DNA transposition"/>
    <property type="evidence" value="ECO:0007669"/>
    <property type="project" value="InterPro"/>
</dbReference>
<dbReference type="Proteomes" id="UP000052232">
    <property type="component" value="Unassembled WGS sequence"/>
</dbReference>
<comment type="caution">
    <text evidence="2">The sequence shown here is derived from an EMBL/GenBank/DDBJ whole genome shotgun (WGS) entry which is preliminary data.</text>
</comment>